<evidence type="ECO:0000313" key="7">
    <source>
        <dbReference type="EMBL" id="OZJ03448.1"/>
    </source>
</evidence>
<dbReference type="Gene3D" id="2.60.40.3960">
    <property type="entry name" value="Velvet domain"/>
    <property type="match status" value="1"/>
</dbReference>
<feature type="compositionally biased region" description="Polar residues" evidence="5">
    <location>
        <begin position="116"/>
        <end position="137"/>
    </location>
</feature>
<evidence type="ECO:0000256" key="2">
    <source>
        <dbReference type="ARBA" id="ARBA00023015"/>
    </source>
</evidence>
<protein>
    <recommendedName>
        <fullName evidence="6">Velvet domain-containing protein</fullName>
    </recommendedName>
</protein>
<keyword evidence="2" id="KW-0805">Transcription regulation</keyword>
<dbReference type="AlphaFoldDB" id="A0A261XYR4"/>
<evidence type="ECO:0000256" key="1">
    <source>
        <dbReference type="ARBA" id="ARBA00004123"/>
    </source>
</evidence>
<organism evidence="7 8">
    <name type="scientific">Bifiguratus adelaidae</name>
    <dbReference type="NCBI Taxonomy" id="1938954"/>
    <lineage>
        <taxon>Eukaryota</taxon>
        <taxon>Fungi</taxon>
        <taxon>Fungi incertae sedis</taxon>
        <taxon>Mucoromycota</taxon>
        <taxon>Mucoromycotina</taxon>
        <taxon>Endogonomycetes</taxon>
        <taxon>Endogonales</taxon>
        <taxon>Endogonales incertae sedis</taxon>
        <taxon>Bifiguratus</taxon>
    </lineage>
</organism>
<dbReference type="PROSITE" id="PS51821">
    <property type="entry name" value="VELVET"/>
    <property type="match status" value="1"/>
</dbReference>
<dbReference type="PANTHER" id="PTHR33572:SF3">
    <property type="entry name" value="VELVET COMPLEX SUBUNIT B"/>
    <property type="match status" value="1"/>
</dbReference>
<feature type="region of interest" description="Disordered" evidence="5">
    <location>
        <begin position="114"/>
        <end position="147"/>
    </location>
</feature>
<dbReference type="InterPro" id="IPR037525">
    <property type="entry name" value="Velvet_dom"/>
</dbReference>
<dbReference type="InterPro" id="IPR038491">
    <property type="entry name" value="Velvet_dom_sf"/>
</dbReference>
<dbReference type="Pfam" id="PF11754">
    <property type="entry name" value="Velvet"/>
    <property type="match status" value="1"/>
</dbReference>
<dbReference type="GO" id="GO:0005634">
    <property type="term" value="C:nucleus"/>
    <property type="evidence" value="ECO:0007669"/>
    <property type="project" value="UniProtKB-SubCell"/>
</dbReference>
<dbReference type="OrthoDB" id="3056235at2759"/>
<proteinExistence type="predicted"/>
<dbReference type="EMBL" id="MVBO01000084">
    <property type="protein sequence ID" value="OZJ03448.1"/>
    <property type="molecule type" value="Genomic_DNA"/>
</dbReference>
<dbReference type="InterPro" id="IPR021740">
    <property type="entry name" value="Velvet"/>
</dbReference>
<dbReference type="Proteomes" id="UP000242875">
    <property type="component" value="Unassembled WGS sequence"/>
</dbReference>
<reference evidence="7 8" key="1">
    <citation type="journal article" date="2017" name="Mycologia">
        <title>Bifiguratus adelaidae, gen. et sp. nov., a new member of Mucoromycotina in endophytic and soil-dwelling habitats.</title>
        <authorList>
            <person name="Torres-Cruz T.J."/>
            <person name="Billingsley Tobias T.L."/>
            <person name="Almatruk M."/>
            <person name="Hesse C."/>
            <person name="Kuske C.R."/>
            <person name="Desiro A."/>
            <person name="Benucci G.M."/>
            <person name="Bonito G."/>
            <person name="Stajich J.E."/>
            <person name="Dunlap C."/>
            <person name="Arnold A.E."/>
            <person name="Porras-Alfaro A."/>
        </authorList>
    </citation>
    <scope>NUCLEOTIDE SEQUENCE [LARGE SCALE GENOMIC DNA]</scope>
    <source>
        <strain evidence="7 8">AZ0501</strain>
    </source>
</reference>
<keyword evidence="3" id="KW-0804">Transcription</keyword>
<evidence type="ECO:0000256" key="5">
    <source>
        <dbReference type="SAM" id="MobiDB-lite"/>
    </source>
</evidence>
<feature type="domain" description="Velvet" evidence="6">
    <location>
        <begin position="21"/>
        <end position="267"/>
    </location>
</feature>
<comment type="subcellular location">
    <subcellularLocation>
        <location evidence="1">Nucleus</location>
    </subcellularLocation>
</comment>
<gene>
    <name evidence="7" type="ORF">BZG36_02732</name>
</gene>
<name>A0A261XYR4_9FUNG</name>
<evidence type="ECO:0000313" key="8">
    <source>
        <dbReference type="Proteomes" id="UP000242875"/>
    </source>
</evidence>
<accession>A0A261XYR4</accession>
<comment type="caution">
    <text evidence="7">The sequence shown here is derived from an EMBL/GenBank/DDBJ whole genome shotgun (WGS) entry which is preliminary data.</text>
</comment>
<keyword evidence="4" id="KW-0539">Nucleus</keyword>
<dbReference type="PANTHER" id="PTHR33572">
    <property type="entry name" value="SPORE DEVELOPMENT REGULATOR VOSA"/>
    <property type="match status" value="1"/>
</dbReference>
<evidence type="ECO:0000256" key="4">
    <source>
        <dbReference type="ARBA" id="ARBA00023242"/>
    </source>
</evidence>
<evidence type="ECO:0000256" key="3">
    <source>
        <dbReference type="ARBA" id="ARBA00023163"/>
    </source>
</evidence>
<keyword evidence="8" id="KW-1185">Reference proteome</keyword>
<sequence>MSSDSTPLRKHPIHLPGVQSVGRSRYAMRVVQQPNRARMCGFGEKDKRPIDPPPVVKVFLTGSSTDELSELQLSTLDASRLVVHCDLWSSNQSEDRNLVINPASLQGFLATRRGTAESSNPVQDIKPSNSEWRSTASPKGVPPKSANLPYKPLMSVIPLNDPSTTRTLVGSLSCSTQILQDDQGKWGCFAVFHDLSVRTEGRYTLRFTLMDLNEENLGMGMPGLLSVQDEVFSEPFTVYSANKFPGMTESTSMSRSFARQGIKIPIRKENLYVRPKEITSEADIKDTD</sequence>
<evidence type="ECO:0000259" key="6">
    <source>
        <dbReference type="PROSITE" id="PS51821"/>
    </source>
</evidence>